<name>A0A1L6ZNK5_BACIA</name>
<gene>
    <name evidence="2" type="ORF">BSA145_20815</name>
</gene>
<accession>A0A1L6ZNK5</accession>
<protein>
    <submittedName>
        <fullName evidence="2">Uncharacterized protein</fullName>
    </submittedName>
</protein>
<sequence length="195" mass="20853">MGIFTNQEEQEEKYQARWAERQVAFLQKLGDSKEEALEKTKQALIEFNEGLGFSAEESASKANEAIINAENEFNRATSARESGKKMGDEFADGLTAATPNTLASGTILKQSLDQKLREENGIPRLAGREKGQSFSDGISSSKVNVSNSGTVLQQALKQKLSEGNAEANTSGSQKGQSFSAGISSTKAAQALQQAA</sequence>
<reference evidence="2 3" key="1">
    <citation type="submission" date="2016-05" db="EMBL/GenBank/DDBJ databases">
        <title>Complete Genome and Methylome Analysis of Psychrotrophic Bacterial Isolates from Antarctic Lake Untersee.</title>
        <authorList>
            <person name="Fomenkov A."/>
            <person name="Akimov V.N."/>
            <person name="Vasilyeva L.V."/>
            <person name="Andersen D."/>
            <person name="Vincze T."/>
            <person name="Roberts R.J."/>
        </authorList>
    </citation>
    <scope>NUCLEOTIDE SEQUENCE [LARGE SCALE GENOMIC DNA]</scope>
    <source>
        <strain evidence="2 3">U14-5</strain>
    </source>
</reference>
<proteinExistence type="predicted"/>
<feature type="compositionally biased region" description="Basic and acidic residues" evidence="1">
    <location>
        <begin position="119"/>
        <end position="131"/>
    </location>
</feature>
<dbReference type="EMBL" id="CP015607">
    <property type="protein sequence ID" value="APT48094.1"/>
    <property type="molecule type" value="Genomic_DNA"/>
</dbReference>
<evidence type="ECO:0000256" key="1">
    <source>
        <dbReference type="SAM" id="MobiDB-lite"/>
    </source>
</evidence>
<dbReference type="Proteomes" id="UP000185426">
    <property type="component" value="Chromosome"/>
</dbReference>
<feature type="region of interest" description="Disordered" evidence="1">
    <location>
        <begin position="119"/>
        <end position="183"/>
    </location>
</feature>
<evidence type="ECO:0000313" key="2">
    <source>
        <dbReference type="EMBL" id="APT48094.1"/>
    </source>
</evidence>
<evidence type="ECO:0000313" key="3">
    <source>
        <dbReference type="Proteomes" id="UP000185426"/>
    </source>
</evidence>
<feature type="compositionally biased region" description="Polar residues" evidence="1">
    <location>
        <begin position="166"/>
        <end position="183"/>
    </location>
</feature>
<organism evidence="2 3">
    <name type="scientific">Bacillus safensis</name>
    <dbReference type="NCBI Taxonomy" id="561879"/>
    <lineage>
        <taxon>Bacteria</taxon>
        <taxon>Bacillati</taxon>
        <taxon>Bacillota</taxon>
        <taxon>Bacilli</taxon>
        <taxon>Bacillales</taxon>
        <taxon>Bacillaceae</taxon>
        <taxon>Bacillus</taxon>
    </lineage>
</organism>
<dbReference type="AlphaFoldDB" id="A0A1L6ZNK5"/>
<dbReference type="RefSeq" id="WP_075623602.1">
    <property type="nucleotide sequence ID" value="NZ_CP015607.1"/>
</dbReference>
<feature type="compositionally biased region" description="Polar residues" evidence="1">
    <location>
        <begin position="132"/>
        <end position="156"/>
    </location>
</feature>